<dbReference type="SFLD" id="SFLDF00027">
    <property type="entry name" value="p-type_atpase"/>
    <property type="match status" value="1"/>
</dbReference>
<dbReference type="GO" id="GO:0005524">
    <property type="term" value="F:ATP binding"/>
    <property type="evidence" value="ECO:0007669"/>
    <property type="project" value="UniProtKB-KW"/>
</dbReference>
<evidence type="ECO:0000256" key="9">
    <source>
        <dbReference type="ARBA" id="ARBA00023136"/>
    </source>
</evidence>
<dbReference type="Pfam" id="PF00690">
    <property type="entry name" value="Cation_ATPase_N"/>
    <property type="match status" value="1"/>
</dbReference>
<evidence type="ECO:0000313" key="14">
    <source>
        <dbReference type="Proteomes" id="UP000014809"/>
    </source>
</evidence>
<dbReference type="InterPro" id="IPR023298">
    <property type="entry name" value="ATPase_P-typ_TM_dom_sf"/>
</dbReference>
<feature type="transmembrane region" description="Helical" evidence="11">
    <location>
        <begin position="809"/>
        <end position="828"/>
    </location>
</feature>
<dbReference type="InterPro" id="IPR050510">
    <property type="entry name" value="Cation_transp_ATPase_P-type"/>
</dbReference>
<dbReference type="AlphaFoldDB" id="S4XCC5"/>
<feature type="transmembrane region" description="Helical" evidence="11">
    <location>
        <begin position="41"/>
        <end position="59"/>
    </location>
</feature>
<dbReference type="InterPro" id="IPR008250">
    <property type="entry name" value="ATPase_P-typ_transduc_dom_A_sf"/>
</dbReference>
<dbReference type="InterPro" id="IPR018303">
    <property type="entry name" value="ATPase_P-typ_P_site"/>
</dbReference>
<reference evidence="13 14" key="1">
    <citation type="submission" date="2012-06" db="EMBL/GenBank/DDBJ databases">
        <title>Complete genome sequence of Corynebacterium terpenotabidum Y-11 (=DSM 44721).</title>
        <authorList>
            <person name="Ruckert C."/>
            <person name="Albersmeier A."/>
            <person name="Al-Dilaimi A."/>
            <person name="Szczepanowski R."/>
            <person name="Kalinowski J."/>
        </authorList>
    </citation>
    <scope>NUCLEOTIDE SEQUENCE [LARGE SCALE GENOMIC DNA]</scope>
    <source>
        <strain evidence="13 14">Y-11</strain>
    </source>
</reference>
<keyword evidence="5" id="KW-0547">Nucleotide-binding</keyword>
<keyword evidence="4 11" id="KW-0812">Transmembrane</keyword>
<evidence type="ECO:0000256" key="2">
    <source>
        <dbReference type="ARBA" id="ARBA00005675"/>
    </source>
</evidence>
<dbReference type="PRINTS" id="PR00120">
    <property type="entry name" value="HATPASE"/>
</dbReference>
<evidence type="ECO:0000256" key="6">
    <source>
        <dbReference type="ARBA" id="ARBA00022840"/>
    </source>
</evidence>
<accession>S4XCC5</accession>
<dbReference type="InterPro" id="IPR006068">
    <property type="entry name" value="ATPase_P-typ_cation-transptr_C"/>
</dbReference>
<keyword evidence="14" id="KW-1185">Reference proteome</keyword>
<dbReference type="Pfam" id="PF13246">
    <property type="entry name" value="Cation_ATPase"/>
    <property type="match status" value="1"/>
</dbReference>
<dbReference type="InterPro" id="IPR036412">
    <property type="entry name" value="HAD-like_sf"/>
</dbReference>
<dbReference type="NCBIfam" id="TIGR01494">
    <property type="entry name" value="ATPase_P-type"/>
    <property type="match status" value="2"/>
</dbReference>
<evidence type="ECO:0000256" key="5">
    <source>
        <dbReference type="ARBA" id="ARBA00022741"/>
    </source>
</evidence>
<feature type="transmembrane region" description="Helical" evidence="11">
    <location>
        <begin position="228"/>
        <end position="245"/>
    </location>
</feature>
<dbReference type="HOGENOM" id="CLU_002360_1_0_11"/>
<evidence type="ECO:0000256" key="10">
    <source>
        <dbReference type="ARBA" id="ARBA00049360"/>
    </source>
</evidence>
<dbReference type="SFLD" id="SFLDG00002">
    <property type="entry name" value="C1.7:_P-type_atpase_like"/>
    <property type="match status" value="1"/>
</dbReference>
<protein>
    <submittedName>
        <fullName evidence="13">ATPase P</fullName>
    </submittedName>
</protein>
<dbReference type="Gene3D" id="3.40.1110.10">
    <property type="entry name" value="Calcium-transporting ATPase, cytoplasmic domain N"/>
    <property type="match status" value="1"/>
</dbReference>
<dbReference type="Gene3D" id="3.40.50.1000">
    <property type="entry name" value="HAD superfamily/HAD-like"/>
    <property type="match status" value="1"/>
</dbReference>
<dbReference type="PRINTS" id="PR00119">
    <property type="entry name" value="CATATPASE"/>
</dbReference>
<comment type="subcellular location">
    <subcellularLocation>
        <location evidence="1">Cell membrane</location>
        <topology evidence="1">Multi-pass membrane protein</topology>
    </subcellularLocation>
</comment>
<evidence type="ECO:0000259" key="12">
    <source>
        <dbReference type="SMART" id="SM00831"/>
    </source>
</evidence>
<feature type="transmembrane region" description="Helical" evidence="11">
    <location>
        <begin position="881"/>
        <end position="900"/>
    </location>
</feature>
<dbReference type="eggNOG" id="COG0474">
    <property type="taxonomic scope" value="Bacteria"/>
</dbReference>
<dbReference type="InterPro" id="IPR023214">
    <property type="entry name" value="HAD_sf"/>
</dbReference>
<keyword evidence="3" id="KW-1003">Cell membrane</keyword>
<dbReference type="InterPro" id="IPR044492">
    <property type="entry name" value="P_typ_ATPase_HD_dom"/>
</dbReference>
<dbReference type="Pfam" id="PF00689">
    <property type="entry name" value="Cation_ATPase_C"/>
    <property type="match status" value="1"/>
</dbReference>
<dbReference type="PROSITE" id="PS00154">
    <property type="entry name" value="ATPASE_E1_E2"/>
    <property type="match status" value="1"/>
</dbReference>
<dbReference type="GO" id="GO:0016887">
    <property type="term" value="F:ATP hydrolysis activity"/>
    <property type="evidence" value="ECO:0007669"/>
    <property type="project" value="InterPro"/>
</dbReference>
<dbReference type="PANTHER" id="PTHR43294:SF21">
    <property type="entry name" value="CATION TRANSPORTING ATPASE"/>
    <property type="match status" value="1"/>
</dbReference>
<feature type="domain" description="Cation-transporting P-type ATPase N-terminal" evidence="12">
    <location>
        <begin position="3"/>
        <end position="61"/>
    </location>
</feature>
<dbReference type="EMBL" id="CP003696">
    <property type="protein sequence ID" value="AGP30144.1"/>
    <property type="molecule type" value="Genomic_DNA"/>
</dbReference>
<dbReference type="Proteomes" id="UP000014809">
    <property type="component" value="Chromosome"/>
</dbReference>
<dbReference type="PANTHER" id="PTHR43294">
    <property type="entry name" value="SODIUM/POTASSIUM-TRANSPORTING ATPASE SUBUNIT ALPHA"/>
    <property type="match status" value="1"/>
</dbReference>
<dbReference type="Pfam" id="PF00122">
    <property type="entry name" value="E1-E2_ATPase"/>
    <property type="match status" value="1"/>
</dbReference>
<dbReference type="Gene3D" id="1.20.1110.10">
    <property type="entry name" value="Calcium-transporting ATPase, transmembrane domain"/>
    <property type="match status" value="1"/>
</dbReference>
<keyword evidence="9 11" id="KW-0472">Membrane</keyword>
<name>S4XCC5_9CORY</name>
<comment type="similarity">
    <text evidence="2">Belongs to the cation transport ATPase (P-type) (TC 3.A.3) family. Type IIA subfamily.</text>
</comment>
<dbReference type="Gene3D" id="2.70.150.10">
    <property type="entry name" value="Calcium-transporting ATPase, cytoplasmic transduction domain A"/>
    <property type="match status" value="1"/>
</dbReference>
<gene>
    <name evidence="13" type="ORF">A606_02455</name>
</gene>
<evidence type="ECO:0000256" key="4">
    <source>
        <dbReference type="ARBA" id="ARBA00022692"/>
    </source>
</evidence>
<proteinExistence type="inferred from homology"/>
<dbReference type="STRING" id="1200352.A606_02455"/>
<feature type="transmembrane region" description="Helical" evidence="11">
    <location>
        <begin position="848"/>
        <end position="869"/>
    </location>
</feature>
<feature type="transmembrane region" description="Helical" evidence="11">
    <location>
        <begin position="65"/>
        <end position="84"/>
    </location>
</feature>
<evidence type="ECO:0000256" key="11">
    <source>
        <dbReference type="SAM" id="Phobius"/>
    </source>
</evidence>
<dbReference type="SUPFAM" id="SSF81660">
    <property type="entry name" value="Metal cation-transporting ATPase, ATP-binding domain N"/>
    <property type="match status" value="1"/>
</dbReference>
<dbReference type="InterPro" id="IPR023299">
    <property type="entry name" value="ATPase_P-typ_cyto_dom_N"/>
</dbReference>
<keyword evidence="8 11" id="KW-1133">Transmembrane helix</keyword>
<dbReference type="SMART" id="SM00831">
    <property type="entry name" value="Cation_ATPase_N"/>
    <property type="match status" value="1"/>
</dbReference>
<dbReference type="InterPro" id="IPR001757">
    <property type="entry name" value="P_typ_ATPase"/>
</dbReference>
<dbReference type="InterPro" id="IPR004014">
    <property type="entry name" value="ATPase_P-typ_cation-transptr_N"/>
</dbReference>
<dbReference type="KEGG" id="cter:A606_02455"/>
<dbReference type="RefSeq" id="WP_020440509.1">
    <property type="nucleotide sequence ID" value="NC_021663.1"/>
</dbReference>
<evidence type="ECO:0000313" key="13">
    <source>
        <dbReference type="EMBL" id="AGP30144.1"/>
    </source>
</evidence>
<organism evidence="13 14">
    <name type="scientific">Corynebacterium terpenotabidum Y-11</name>
    <dbReference type="NCBI Taxonomy" id="1200352"/>
    <lineage>
        <taxon>Bacteria</taxon>
        <taxon>Bacillati</taxon>
        <taxon>Actinomycetota</taxon>
        <taxon>Actinomycetes</taxon>
        <taxon>Mycobacteriales</taxon>
        <taxon>Corynebacteriaceae</taxon>
        <taxon>Corynebacterium</taxon>
    </lineage>
</organism>
<sequence>MNTTSAGLSSAEAARRLATDGPNRITVAGGRRPWRILLDQFREWIVVMLLVSAVIVALAGEWSTAVVFVVLVSVNAGIGGIQEYKAQRTMDSLQRLVHAEAAVIRDGVTMTVPTADLVVGDVVIVGEGDSVPADLRLTEVDGFATNEFALTGESGTSHKSTTPVDGNAPLAERSDSAFSGTLVATGEAQGLVTATGARTELGKIADLTGDVPQPPGPLQKEMATITKTVGLMVVTITAVLLVVAVGASMSFLNALLFAVGLAAALIPQGLPAEVNTALAGASAALARQNVLVKQLNSVETLGCTSVICTDKTGTLTRNEMTVTDAVVGGVPVAVTGTGYGNDGELRGPDGVLTVATVSSDAVDLTTGLGAFLAVGAFASTADILPPDADHPDRYVLGDPTEACLLPLAAKGGLDPDRLREGYDQVRVLTFDSERRRMTSVRLINGTPVAYVKGSPDVVAACATRVLVGGPDGTVRECTDADRASFLDAADSHARRGLRTLAVAVRTDVDPTGDVDAVECDLTLLGLVAMIDPLRDEVTEAMDLTHRAGIAVNIVTGDSAFTASTIAHQAHLAGGRAVRTVAVAELHDMTDAEVLTAASGGGTVFSRVAPADKMRIVTLLRDSGRVVAVTGDGINDAPALKAADIGVAMGRTGTDVAKDAADLVLLDDSYPSLVTAVRQGRRIYANVRKGVLSCLTSNVGEFVVNGVGLLLYTVAGVPLPIPVTLLLAIDVLGEILPIAALGGDPEEGETLTERPRDPDARILTRWTMLDLALTGLVMGLLALGGYLLAWVAQGVSLSDAGDVADADPGVLAAATTVTYVTVLCTQLAAIIHRRSTRGVFTRYQLSNRLFWAAVAAAVIIMLAIVHVPGLQDFFSAAPLPPVMWLYVMASVAVIVAARTVIVRVCDRSSHQDSHIRTGY</sequence>
<dbReference type="SFLD" id="SFLDS00003">
    <property type="entry name" value="Haloacid_Dehalogenase"/>
    <property type="match status" value="1"/>
</dbReference>
<feature type="transmembrane region" description="Helical" evidence="11">
    <location>
        <begin position="770"/>
        <end position="789"/>
    </location>
</feature>
<evidence type="ECO:0000256" key="7">
    <source>
        <dbReference type="ARBA" id="ARBA00022967"/>
    </source>
</evidence>
<dbReference type="SUPFAM" id="SSF81653">
    <property type="entry name" value="Calcium ATPase, transduction domain A"/>
    <property type="match status" value="1"/>
</dbReference>
<evidence type="ECO:0000256" key="3">
    <source>
        <dbReference type="ARBA" id="ARBA00022475"/>
    </source>
</evidence>
<dbReference type="GO" id="GO:0005886">
    <property type="term" value="C:plasma membrane"/>
    <property type="evidence" value="ECO:0007669"/>
    <property type="project" value="UniProtKB-SubCell"/>
</dbReference>
<dbReference type="SUPFAM" id="SSF81665">
    <property type="entry name" value="Calcium ATPase, transmembrane domain M"/>
    <property type="match status" value="1"/>
</dbReference>
<keyword evidence="6" id="KW-0067">ATP-binding</keyword>
<evidence type="ECO:0000256" key="8">
    <source>
        <dbReference type="ARBA" id="ARBA00022989"/>
    </source>
</evidence>
<dbReference type="InterPro" id="IPR059000">
    <property type="entry name" value="ATPase_P-type_domA"/>
</dbReference>
<dbReference type="SUPFAM" id="SSF56784">
    <property type="entry name" value="HAD-like"/>
    <property type="match status" value="1"/>
</dbReference>
<evidence type="ECO:0000256" key="1">
    <source>
        <dbReference type="ARBA" id="ARBA00004651"/>
    </source>
</evidence>
<keyword evidence="7" id="KW-1278">Translocase</keyword>
<dbReference type="PATRIC" id="fig|1200352.3.peg.493"/>
<comment type="catalytic activity">
    <reaction evidence="10">
        <text>ATP + H2O = ADP + phosphate + H(+)</text>
        <dbReference type="Rhea" id="RHEA:13065"/>
        <dbReference type="ChEBI" id="CHEBI:15377"/>
        <dbReference type="ChEBI" id="CHEBI:15378"/>
        <dbReference type="ChEBI" id="CHEBI:30616"/>
        <dbReference type="ChEBI" id="CHEBI:43474"/>
        <dbReference type="ChEBI" id="CHEBI:456216"/>
    </reaction>
</comment>